<sequence>MVTSDQTPVLDPSDVYSTTLPENLRTTDPLIFALANYTTGIQTLFANFAGIKEDMERTGFFKPEYLDIGIPPTKYIVMAINYRQHRELPVSPQELKDAMFIEKMNAVIYKTIEPVKLIATRKSSGQKMEGALTSADIVMENIMKLDKAFVSDEAKDIWVRLFGKLGIPAEMAIHCVIDKQR</sequence>
<dbReference type="Proteomes" id="UP000018144">
    <property type="component" value="Unassembled WGS sequence"/>
</dbReference>
<dbReference type="AlphaFoldDB" id="U4LJ44"/>
<accession>U4LJ44</accession>
<organism evidence="1 2">
    <name type="scientific">Pyronema omphalodes (strain CBS 100304)</name>
    <name type="common">Pyronema confluens</name>
    <dbReference type="NCBI Taxonomy" id="1076935"/>
    <lineage>
        <taxon>Eukaryota</taxon>
        <taxon>Fungi</taxon>
        <taxon>Dikarya</taxon>
        <taxon>Ascomycota</taxon>
        <taxon>Pezizomycotina</taxon>
        <taxon>Pezizomycetes</taxon>
        <taxon>Pezizales</taxon>
        <taxon>Pyronemataceae</taxon>
        <taxon>Pyronema</taxon>
    </lineage>
</organism>
<name>U4LJ44_PYROM</name>
<evidence type="ECO:0000313" key="2">
    <source>
        <dbReference type="Proteomes" id="UP000018144"/>
    </source>
</evidence>
<dbReference type="EMBL" id="HF935702">
    <property type="protein sequence ID" value="CCX31968.1"/>
    <property type="molecule type" value="Genomic_DNA"/>
</dbReference>
<evidence type="ECO:0000313" key="1">
    <source>
        <dbReference type="EMBL" id="CCX31968.1"/>
    </source>
</evidence>
<reference evidence="1 2" key="1">
    <citation type="journal article" date="2013" name="PLoS Genet.">
        <title>The genome and development-dependent transcriptomes of Pyronema confluens: a window into fungal evolution.</title>
        <authorList>
            <person name="Traeger S."/>
            <person name="Altegoer F."/>
            <person name="Freitag M."/>
            <person name="Gabaldon T."/>
            <person name="Kempken F."/>
            <person name="Kumar A."/>
            <person name="Marcet-Houben M."/>
            <person name="Poggeler S."/>
            <person name="Stajich J.E."/>
            <person name="Nowrousian M."/>
        </authorList>
    </citation>
    <scope>NUCLEOTIDE SEQUENCE [LARGE SCALE GENOMIC DNA]</scope>
    <source>
        <strain evidence="2">CBS 100304</strain>
        <tissue evidence="1">Vegetative mycelium</tissue>
    </source>
</reference>
<gene>
    <name evidence="1" type="ORF">PCON_12045</name>
</gene>
<protein>
    <submittedName>
        <fullName evidence="1">Uncharacterized protein</fullName>
    </submittedName>
</protein>
<keyword evidence="2" id="KW-1185">Reference proteome</keyword>
<proteinExistence type="predicted"/>